<proteinExistence type="inferred from homology"/>
<comment type="pathway">
    <text evidence="5">Cell wall biogenesis; teichoic acid biosynthesis.</text>
</comment>
<dbReference type="UniPathway" id="UPA00632"/>
<dbReference type="AlphaFoldDB" id="U1WWQ4"/>
<accession>U1WWQ4</accession>
<evidence type="ECO:0000256" key="1">
    <source>
        <dbReference type="ARBA" id="ARBA00022676"/>
    </source>
</evidence>
<dbReference type="HAMAP" id="MF_02070">
    <property type="entry name" value="TagA_TarA"/>
    <property type="match status" value="1"/>
</dbReference>
<dbReference type="eggNOG" id="COG1922">
    <property type="taxonomic scope" value="Bacteria"/>
</dbReference>
<evidence type="ECO:0000313" key="7">
    <source>
        <dbReference type="Proteomes" id="UP000016511"/>
    </source>
</evidence>
<evidence type="ECO:0000256" key="2">
    <source>
        <dbReference type="ARBA" id="ARBA00022679"/>
    </source>
</evidence>
<comment type="caution">
    <text evidence="6">The sequence shown here is derived from an EMBL/GenBank/DDBJ whole genome shotgun (WGS) entry which is preliminary data.</text>
</comment>
<dbReference type="HOGENOM" id="CLU_063203_3_1_9"/>
<dbReference type="STRING" id="649747.HMPREF0083_04820"/>
<dbReference type="PANTHER" id="PTHR34136:SF1">
    <property type="entry name" value="UDP-N-ACETYL-D-MANNOSAMINURONIC ACID TRANSFERASE"/>
    <property type="match status" value="1"/>
</dbReference>
<name>U1WWQ4_ANEAE</name>
<evidence type="ECO:0000256" key="3">
    <source>
        <dbReference type="ARBA" id="ARBA00022944"/>
    </source>
</evidence>
<keyword evidence="2 5" id="KW-0808">Transferase</keyword>
<dbReference type="Pfam" id="PF03808">
    <property type="entry name" value="Glyco_tran_WecG"/>
    <property type="match status" value="1"/>
</dbReference>
<sequence length="275" mass="31745">MEAVQPSDRLYCLDVCTNESWKWMKTIMDTQKRVTILGVPFLHATKKETVDVLTRRIEENKQTQVVTANPEIVMLGRQNASYMELLKRSQVVTPDGIGVVLASRWIGQPLPERVAGYELLHALMVQADTYGWKYVLLGASPESCAGAADRLKEQYPHARYSGHFDGYFSEAEEKQILEHIRRERPHLLFVALGAPRQEEWIARHLPELPVNLAMGVGGSFDVISGKVKRAPVFWQKLNLEWMYRLLSQPKRWRRQLLLPKFALSVIWNQIILRRK</sequence>
<dbReference type="PATRIC" id="fig|649747.3.peg.4339"/>
<comment type="similarity">
    <text evidence="5">Belongs to the glycosyltransferase 26 family. TagA/TarA subfamily.</text>
</comment>
<keyword evidence="7" id="KW-1185">Reference proteome</keyword>
<dbReference type="InterPro" id="IPR034714">
    <property type="entry name" value="TagA_TarA"/>
</dbReference>
<keyword evidence="1 5" id="KW-0328">Glycosyltransferase</keyword>
<keyword evidence="3 5" id="KW-0777">Teichoic acid biosynthesis</keyword>
<organism evidence="6 7">
    <name type="scientific">Aneurinibacillus aneurinilyticus ATCC 12856</name>
    <dbReference type="NCBI Taxonomy" id="649747"/>
    <lineage>
        <taxon>Bacteria</taxon>
        <taxon>Bacillati</taxon>
        <taxon>Bacillota</taxon>
        <taxon>Bacilli</taxon>
        <taxon>Bacillales</taxon>
        <taxon>Paenibacillaceae</taxon>
        <taxon>Aneurinibacillus group</taxon>
        <taxon>Aneurinibacillus</taxon>
    </lineage>
</organism>
<comment type="function">
    <text evidence="5">Catalyzes the conversion of GlcNAc-PP-undecaprenol into ManNAc-GlcNAc-PP-undecaprenol, the first committed lipid intermediate in the de novo synthesis of teichoic acid.</text>
</comment>
<dbReference type="Proteomes" id="UP000016511">
    <property type="component" value="Unassembled WGS sequence"/>
</dbReference>
<dbReference type="InterPro" id="IPR004629">
    <property type="entry name" value="WecG_TagA_CpsF"/>
</dbReference>
<evidence type="ECO:0000313" key="6">
    <source>
        <dbReference type="EMBL" id="ERI07115.1"/>
    </source>
</evidence>
<evidence type="ECO:0000256" key="4">
    <source>
        <dbReference type="ARBA" id="ARBA00023316"/>
    </source>
</evidence>
<dbReference type="GO" id="GO:0047244">
    <property type="term" value="F:N-acetylglucosaminyldiphosphoundecaprenol N-acetyl-beta-D-mannosaminyltransferase activity"/>
    <property type="evidence" value="ECO:0007669"/>
    <property type="project" value="UniProtKB-UniRule"/>
</dbReference>
<dbReference type="PANTHER" id="PTHR34136">
    <property type="match status" value="1"/>
</dbReference>
<dbReference type="EC" id="2.4.1.187" evidence="5"/>
<evidence type="ECO:0000256" key="5">
    <source>
        <dbReference type="HAMAP-Rule" id="MF_02070"/>
    </source>
</evidence>
<gene>
    <name evidence="6" type="ORF">HMPREF0083_04820</name>
</gene>
<protein>
    <recommendedName>
        <fullName evidence="5">N-acetylglucosaminyldiphosphoundecaprenol N-acetyl-beta-D-mannosaminyltransferase</fullName>
        <ecNumber evidence="5">2.4.1.187</ecNumber>
    </recommendedName>
    <alternativeName>
        <fullName evidence="5">N-acetylmannosaminyltransferase</fullName>
    </alternativeName>
    <alternativeName>
        <fullName evidence="5">UDP-N-acetylmannosamine transferase</fullName>
    </alternativeName>
    <alternativeName>
        <fullName evidence="5">UDP-N-acetylmannosamine:N-acetylglucosaminyl pyrophosphorylundecaprenol N-acetylmannosaminyltransferase</fullName>
    </alternativeName>
</protein>
<dbReference type="GO" id="GO:0071555">
    <property type="term" value="P:cell wall organization"/>
    <property type="evidence" value="ECO:0007669"/>
    <property type="project" value="UniProtKB-KW"/>
</dbReference>
<reference evidence="6 7" key="1">
    <citation type="submission" date="2013-08" db="EMBL/GenBank/DDBJ databases">
        <authorList>
            <person name="Weinstock G."/>
            <person name="Sodergren E."/>
            <person name="Wylie T."/>
            <person name="Fulton L."/>
            <person name="Fulton R."/>
            <person name="Fronick C."/>
            <person name="O'Laughlin M."/>
            <person name="Godfrey J."/>
            <person name="Miner T."/>
            <person name="Herter B."/>
            <person name="Appelbaum E."/>
            <person name="Cordes M."/>
            <person name="Lek S."/>
            <person name="Wollam A."/>
            <person name="Pepin K.H."/>
            <person name="Palsikar V.B."/>
            <person name="Mitreva M."/>
            <person name="Wilson R.K."/>
        </authorList>
    </citation>
    <scope>NUCLEOTIDE SEQUENCE [LARGE SCALE GENOMIC DNA]</scope>
    <source>
        <strain evidence="6 7">ATCC 12856</strain>
    </source>
</reference>
<comment type="catalytic activity">
    <reaction evidence="5">
        <text>UDP-N-acetyl-alpha-D-mannosamine + N-acetyl-alpha-D-glucosaminyl-di-trans,octa-cis-undecaprenyl diphosphate = N-acetyl-beta-D-mannosaminyl-(1-&gt;4)-N-acetyl-alpha-D-glucosaminyl di-trans,octa-cis-undecaprenyl diphosphate + UDP + H(+)</text>
        <dbReference type="Rhea" id="RHEA:16053"/>
        <dbReference type="ChEBI" id="CHEBI:15378"/>
        <dbReference type="ChEBI" id="CHEBI:58223"/>
        <dbReference type="ChEBI" id="CHEBI:62959"/>
        <dbReference type="ChEBI" id="CHEBI:68623"/>
        <dbReference type="ChEBI" id="CHEBI:132210"/>
        <dbReference type="EC" id="2.4.1.187"/>
    </reaction>
</comment>
<dbReference type="EMBL" id="AWSJ01000297">
    <property type="protein sequence ID" value="ERI07115.1"/>
    <property type="molecule type" value="Genomic_DNA"/>
</dbReference>
<dbReference type="GO" id="GO:0019350">
    <property type="term" value="P:teichoic acid biosynthetic process"/>
    <property type="evidence" value="ECO:0007669"/>
    <property type="project" value="UniProtKB-UniRule"/>
</dbReference>
<keyword evidence="4 5" id="KW-0961">Cell wall biogenesis/degradation</keyword>
<dbReference type="NCBIfam" id="TIGR00696">
    <property type="entry name" value="wecG_tagA_cpsF"/>
    <property type="match status" value="1"/>
</dbReference>
<dbReference type="CDD" id="cd06533">
    <property type="entry name" value="Glyco_transf_WecG_TagA"/>
    <property type="match status" value="1"/>
</dbReference>